<sequence length="37" mass="4236">MLGERVGFGFDQSHDLSVQEQCWGMLGERPQELRVSL</sequence>
<dbReference type="AlphaFoldDB" id="A0A0E9P5Q8"/>
<accession>A0A0E9P5Q8</accession>
<name>A0A0E9P5Q8_ANGAN</name>
<reference evidence="1" key="1">
    <citation type="submission" date="2014-11" db="EMBL/GenBank/DDBJ databases">
        <authorList>
            <person name="Amaro Gonzalez C."/>
        </authorList>
    </citation>
    <scope>NUCLEOTIDE SEQUENCE</scope>
</reference>
<protein>
    <submittedName>
        <fullName evidence="1">Uncharacterized protein</fullName>
    </submittedName>
</protein>
<dbReference type="EMBL" id="GBXM01108823">
    <property type="protein sequence ID" value="JAG99753.1"/>
    <property type="molecule type" value="Transcribed_RNA"/>
</dbReference>
<proteinExistence type="predicted"/>
<organism evidence="1">
    <name type="scientific">Anguilla anguilla</name>
    <name type="common">European freshwater eel</name>
    <name type="synonym">Muraena anguilla</name>
    <dbReference type="NCBI Taxonomy" id="7936"/>
    <lineage>
        <taxon>Eukaryota</taxon>
        <taxon>Metazoa</taxon>
        <taxon>Chordata</taxon>
        <taxon>Craniata</taxon>
        <taxon>Vertebrata</taxon>
        <taxon>Euteleostomi</taxon>
        <taxon>Actinopterygii</taxon>
        <taxon>Neopterygii</taxon>
        <taxon>Teleostei</taxon>
        <taxon>Anguilliformes</taxon>
        <taxon>Anguillidae</taxon>
        <taxon>Anguilla</taxon>
    </lineage>
</organism>
<evidence type="ECO:0000313" key="1">
    <source>
        <dbReference type="EMBL" id="JAG99753.1"/>
    </source>
</evidence>
<reference evidence="1" key="2">
    <citation type="journal article" date="2015" name="Fish Shellfish Immunol.">
        <title>Early steps in the European eel (Anguilla anguilla)-Vibrio vulnificus interaction in the gills: Role of the RtxA13 toxin.</title>
        <authorList>
            <person name="Callol A."/>
            <person name="Pajuelo D."/>
            <person name="Ebbesson L."/>
            <person name="Teles M."/>
            <person name="MacKenzie S."/>
            <person name="Amaro C."/>
        </authorList>
    </citation>
    <scope>NUCLEOTIDE SEQUENCE</scope>
</reference>